<comment type="caution">
    <text evidence="2">The sequence shown here is derived from an EMBL/GenBank/DDBJ whole genome shotgun (WGS) entry which is preliminary data.</text>
</comment>
<evidence type="ECO:0000313" key="3">
    <source>
        <dbReference type="Proteomes" id="UP000823561"/>
    </source>
</evidence>
<name>A0AAV6H342_9TELE</name>
<reference evidence="2" key="1">
    <citation type="submission" date="2020-10" db="EMBL/GenBank/DDBJ databases">
        <title>Chromosome-scale genome assembly of the Allis shad, Alosa alosa.</title>
        <authorList>
            <person name="Margot Z."/>
            <person name="Christophe K."/>
            <person name="Cabau C."/>
            <person name="Louis A."/>
            <person name="Berthelot C."/>
            <person name="Parey E."/>
            <person name="Roest Crollius H."/>
            <person name="Montfort J."/>
            <person name="Robinson-Rechavi M."/>
            <person name="Bucao C."/>
            <person name="Bouchez O."/>
            <person name="Gislard M."/>
            <person name="Lluch J."/>
            <person name="Milhes M."/>
            <person name="Lampietro C."/>
            <person name="Lopez Roques C."/>
            <person name="Donnadieu C."/>
            <person name="Braasch I."/>
            <person name="Desvignes T."/>
            <person name="Postlethwait J."/>
            <person name="Bobe J."/>
            <person name="Guiguen Y."/>
        </authorList>
    </citation>
    <scope>NUCLEOTIDE SEQUENCE</scope>
    <source>
        <strain evidence="2">M-15738</strain>
        <tissue evidence="2">Blood</tissue>
    </source>
</reference>
<protein>
    <submittedName>
        <fullName evidence="2">Uncharacterized protein</fullName>
    </submittedName>
</protein>
<evidence type="ECO:0000256" key="1">
    <source>
        <dbReference type="SAM" id="SignalP"/>
    </source>
</evidence>
<keyword evidence="1" id="KW-0732">Signal</keyword>
<dbReference type="AlphaFoldDB" id="A0AAV6H342"/>
<feature type="signal peptide" evidence="1">
    <location>
        <begin position="1"/>
        <end position="21"/>
    </location>
</feature>
<dbReference type="EMBL" id="JADWDJ010000004">
    <property type="protein sequence ID" value="KAG5281743.1"/>
    <property type="molecule type" value="Genomic_DNA"/>
</dbReference>
<organism evidence="2 3">
    <name type="scientific">Alosa alosa</name>
    <name type="common">allis shad</name>
    <dbReference type="NCBI Taxonomy" id="278164"/>
    <lineage>
        <taxon>Eukaryota</taxon>
        <taxon>Metazoa</taxon>
        <taxon>Chordata</taxon>
        <taxon>Craniata</taxon>
        <taxon>Vertebrata</taxon>
        <taxon>Euteleostomi</taxon>
        <taxon>Actinopterygii</taxon>
        <taxon>Neopterygii</taxon>
        <taxon>Teleostei</taxon>
        <taxon>Clupei</taxon>
        <taxon>Clupeiformes</taxon>
        <taxon>Clupeoidei</taxon>
        <taxon>Clupeidae</taxon>
        <taxon>Alosa</taxon>
    </lineage>
</organism>
<keyword evidence="3" id="KW-1185">Reference proteome</keyword>
<proteinExistence type="predicted"/>
<evidence type="ECO:0000313" key="2">
    <source>
        <dbReference type="EMBL" id="KAG5281743.1"/>
    </source>
</evidence>
<feature type="non-terminal residue" evidence="2">
    <location>
        <position position="1"/>
    </location>
</feature>
<accession>A0AAV6H342</accession>
<feature type="chain" id="PRO_5044000452" evidence="1">
    <location>
        <begin position="22"/>
        <end position="226"/>
    </location>
</feature>
<dbReference type="Proteomes" id="UP000823561">
    <property type="component" value="Chromosome 4"/>
</dbReference>
<sequence>EVAGTFLILFFFALVFSQSEAIASEEHSLVAANLNFKMSKKLFLCKQYDSSVADEIEEHIYDIANSSSPDADAGTCSMDDEVGAYAGAGVGRLRVKNGPIRGDVRGPNAGAGVYTSPKEFGVGAKAEVYKVSISDGQNKLKAKVLNGGVSASVTKSSVKAMAKAELASVSASTGPVEAKLGVGFDTGVQIGGDGVGMTFLGTGFNIGKTTSISAMGSELKLKWPFW</sequence>
<gene>
    <name evidence="2" type="ORF">AALO_G00048320</name>
</gene>